<name>A0ABQ4NC74_9BACL</name>
<dbReference type="Proteomes" id="UP000680304">
    <property type="component" value="Unassembled WGS sequence"/>
</dbReference>
<organism evidence="1 2">
    <name type="scientific">Paenibacillus cisolokensis</name>
    <dbReference type="NCBI Taxonomy" id="1658519"/>
    <lineage>
        <taxon>Bacteria</taxon>
        <taxon>Bacillati</taxon>
        <taxon>Bacillota</taxon>
        <taxon>Bacilli</taxon>
        <taxon>Bacillales</taxon>
        <taxon>Paenibacillaceae</taxon>
        <taxon>Paenibacillus</taxon>
    </lineage>
</organism>
<reference evidence="1 2" key="1">
    <citation type="submission" date="2021-04" db="EMBL/GenBank/DDBJ databases">
        <title>Draft genome sequence of Paenibacillus cisolokensis, LC2-13A.</title>
        <authorList>
            <person name="Uke A."/>
            <person name="Chhe C."/>
            <person name="Baramee S."/>
            <person name="Kosugi A."/>
        </authorList>
    </citation>
    <scope>NUCLEOTIDE SEQUENCE [LARGE SCALE GENOMIC DNA]</scope>
    <source>
        <strain evidence="1 2">LC2-13A</strain>
    </source>
</reference>
<sequence>MTGTASIFLNRLKIRRLVETASYNGHKKAGDPYRQYVVYREKINDQYLFQARQLAFAKTQYIK</sequence>
<protein>
    <submittedName>
        <fullName evidence="1">Uncharacterized protein</fullName>
    </submittedName>
</protein>
<gene>
    <name evidence="1" type="ORF">PACILC2_43820</name>
</gene>
<comment type="caution">
    <text evidence="1">The sequence shown here is derived from an EMBL/GenBank/DDBJ whole genome shotgun (WGS) entry which is preliminary data.</text>
</comment>
<accession>A0ABQ4NC74</accession>
<evidence type="ECO:0000313" key="1">
    <source>
        <dbReference type="EMBL" id="GIQ65814.1"/>
    </source>
</evidence>
<evidence type="ECO:0000313" key="2">
    <source>
        <dbReference type="Proteomes" id="UP000680304"/>
    </source>
</evidence>
<keyword evidence="2" id="KW-1185">Reference proteome</keyword>
<dbReference type="EMBL" id="BOVJ01000154">
    <property type="protein sequence ID" value="GIQ65814.1"/>
    <property type="molecule type" value="Genomic_DNA"/>
</dbReference>
<proteinExistence type="predicted"/>